<sequence>MINKLPLQSIQTGRQRRILRHRPLKPKSPHVYLPSHQPPMAAIETLFKLEAEYNAGNNSFKDFSFNHLASQNGVGKLLPTLKLQFETMGSLKEFFPIEMMSLHQQE</sequence>
<proteinExistence type="predicted"/>
<evidence type="ECO:0000313" key="1">
    <source>
        <dbReference type="EMBL" id="CAI8601007.1"/>
    </source>
</evidence>
<keyword evidence="2" id="KW-1185">Reference proteome</keyword>
<name>A0AAV0ZYN9_VICFA</name>
<evidence type="ECO:0000313" key="2">
    <source>
        <dbReference type="Proteomes" id="UP001157006"/>
    </source>
</evidence>
<protein>
    <submittedName>
        <fullName evidence="1">Uncharacterized protein</fullName>
    </submittedName>
</protein>
<accession>A0AAV0ZYN9</accession>
<dbReference type="Proteomes" id="UP001157006">
    <property type="component" value="Chromosome 2"/>
</dbReference>
<dbReference type="AlphaFoldDB" id="A0AAV0ZYN9"/>
<organism evidence="1 2">
    <name type="scientific">Vicia faba</name>
    <name type="common">Broad bean</name>
    <name type="synonym">Faba vulgaris</name>
    <dbReference type="NCBI Taxonomy" id="3906"/>
    <lineage>
        <taxon>Eukaryota</taxon>
        <taxon>Viridiplantae</taxon>
        <taxon>Streptophyta</taxon>
        <taxon>Embryophyta</taxon>
        <taxon>Tracheophyta</taxon>
        <taxon>Spermatophyta</taxon>
        <taxon>Magnoliopsida</taxon>
        <taxon>eudicotyledons</taxon>
        <taxon>Gunneridae</taxon>
        <taxon>Pentapetalae</taxon>
        <taxon>rosids</taxon>
        <taxon>fabids</taxon>
        <taxon>Fabales</taxon>
        <taxon>Fabaceae</taxon>
        <taxon>Papilionoideae</taxon>
        <taxon>50 kb inversion clade</taxon>
        <taxon>NPAAA clade</taxon>
        <taxon>Hologalegina</taxon>
        <taxon>IRL clade</taxon>
        <taxon>Fabeae</taxon>
        <taxon>Vicia</taxon>
    </lineage>
</organism>
<reference evidence="1 2" key="1">
    <citation type="submission" date="2023-01" db="EMBL/GenBank/DDBJ databases">
        <authorList>
            <person name="Kreplak J."/>
        </authorList>
    </citation>
    <scope>NUCLEOTIDE SEQUENCE [LARGE SCALE GENOMIC DNA]</scope>
</reference>
<gene>
    <name evidence="1" type="ORF">VFH_II251600</name>
</gene>
<dbReference type="EMBL" id="OX451737">
    <property type="protein sequence ID" value="CAI8601007.1"/>
    <property type="molecule type" value="Genomic_DNA"/>
</dbReference>